<comment type="caution">
    <text evidence="6">The sequence shown here is derived from an EMBL/GenBank/DDBJ whole genome shotgun (WGS) entry which is preliminary data.</text>
</comment>
<feature type="compositionally biased region" description="Basic residues" evidence="4">
    <location>
        <begin position="8"/>
        <end position="20"/>
    </location>
</feature>
<dbReference type="AlphaFoldDB" id="A0AAW2PRN3"/>
<dbReference type="GO" id="GO:0006508">
    <property type="term" value="P:proteolysis"/>
    <property type="evidence" value="ECO:0007669"/>
    <property type="project" value="UniProtKB-KW"/>
</dbReference>
<keyword evidence="3" id="KW-0720">Serine protease</keyword>
<evidence type="ECO:0000259" key="5">
    <source>
        <dbReference type="Pfam" id="PF17815"/>
    </source>
</evidence>
<feature type="compositionally biased region" description="Polar residues" evidence="4">
    <location>
        <begin position="41"/>
        <end position="54"/>
    </location>
</feature>
<dbReference type="Pfam" id="PF17815">
    <property type="entry name" value="PDZ_3"/>
    <property type="match status" value="1"/>
</dbReference>
<dbReference type="InterPro" id="IPR041517">
    <property type="entry name" value="DEGP_PDZ"/>
</dbReference>
<accession>A0AAW2PRN3</accession>
<feature type="region of interest" description="Disordered" evidence="4">
    <location>
        <begin position="1"/>
        <end position="98"/>
    </location>
</feature>
<proteinExistence type="predicted"/>
<reference evidence="6" key="2">
    <citation type="journal article" date="2024" name="Plant">
        <title>Genomic evolution and insights into agronomic trait innovations of Sesamum species.</title>
        <authorList>
            <person name="Miao H."/>
            <person name="Wang L."/>
            <person name="Qu L."/>
            <person name="Liu H."/>
            <person name="Sun Y."/>
            <person name="Le M."/>
            <person name="Wang Q."/>
            <person name="Wei S."/>
            <person name="Zheng Y."/>
            <person name="Lin W."/>
            <person name="Duan Y."/>
            <person name="Cao H."/>
            <person name="Xiong S."/>
            <person name="Wang X."/>
            <person name="Wei L."/>
            <person name="Li C."/>
            <person name="Ma Q."/>
            <person name="Ju M."/>
            <person name="Zhao R."/>
            <person name="Li G."/>
            <person name="Mu C."/>
            <person name="Tian Q."/>
            <person name="Mei H."/>
            <person name="Zhang T."/>
            <person name="Gao T."/>
            <person name="Zhang H."/>
        </authorList>
    </citation>
    <scope>NUCLEOTIDE SEQUENCE</scope>
    <source>
        <strain evidence="6">KEN8</strain>
    </source>
</reference>
<feature type="domain" description="Protease Do-like PDZ" evidence="5">
    <location>
        <begin position="430"/>
        <end position="557"/>
    </location>
</feature>
<dbReference type="GO" id="GO:0004252">
    <property type="term" value="F:serine-type endopeptidase activity"/>
    <property type="evidence" value="ECO:0007669"/>
    <property type="project" value="TreeGrafter"/>
</dbReference>
<protein>
    <submittedName>
        <fullName evidence="6">Protease Do-like 9</fullName>
    </submittedName>
</protein>
<dbReference type="InterPro" id="IPR036034">
    <property type="entry name" value="PDZ_sf"/>
</dbReference>
<dbReference type="EMBL" id="JACGWM010000008">
    <property type="protein sequence ID" value="KAL0357564.1"/>
    <property type="molecule type" value="Genomic_DNA"/>
</dbReference>
<dbReference type="Gene3D" id="3.20.190.20">
    <property type="match status" value="1"/>
</dbReference>
<dbReference type="SUPFAM" id="SSF50156">
    <property type="entry name" value="PDZ domain-like"/>
    <property type="match status" value="1"/>
</dbReference>
<evidence type="ECO:0000256" key="1">
    <source>
        <dbReference type="ARBA" id="ARBA00022670"/>
    </source>
</evidence>
<evidence type="ECO:0000256" key="2">
    <source>
        <dbReference type="ARBA" id="ARBA00022801"/>
    </source>
</evidence>
<dbReference type="PANTHER" id="PTHR45980:SF18">
    <property type="entry name" value="PROTEASE DO-LIKE 9"/>
    <property type="match status" value="1"/>
</dbReference>
<dbReference type="SUPFAM" id="SSF50494">
    <property type="entry name" value="Trypsin-like serine proteases"/>
    <property type="match status" value="1"/>
</dbReference>
<dbReference type="InterPro" id="IPR009003">
    <property type="entry name" value="Peptidase_S1_PA"/>
</dbReference>
<gene>
    <name evidence="6" type="ORF">Scaly_1442100</name>
</gene>
<dbReference type="Gene3D" id="2.40.10.120">
    <property type="match status" value="1"/>
</dbReference>
<keyword evidence="1 6" id="KW-0645">Protease</keyword>
<name>A0AAW2PRN3_9LAMI</name>
<organism evidence="6">
    <name type="scientific">Sesamum calycinum</name>
    <dbReference type="NCBI Taxonomy" id="2727403"/>
    <lineage>
        <taxon>Eukaryota</taxon>
        <taxon>Viridiplantae</taxon>
        <taxon>Streptophyta</taxon>
        <taxon>Embryophyta</taxon>
        <taxon>Tracheophyta</taxon>
        <taxon>Spermatophyta</taxon>
        <taxon>Magnoliopsida</taxon>
        <taxon>eudicotyledons</taxon>
        <taxon>Gunneridae</taxon>
        <taxon>Pentapetalae</taxon>
        <taxon>asterids</taxon>
        <taxon>lamiids</taxon>
        <taxon>Lamiales</taxon>
        <taxon>Pedaliaceae</taxon>
        <taxon>Sesamum</taxon>
    </lineage>
</organism>
<keyword evidence="2" id="KW-0378">Hydrolase</keyword>
<dbReference type="PANTHER" id="PTHR45980">
    <property type="match status" value="1"/>
</dbReference>
<sequence length="560" mass="61924">MSAMGIGTKRKRKHGRRSRKRQENAVFGATNPEAAAGGNEVRSSVSNVELVTSNSPPPSAEHQRRRRERPDKTPKPEAPTDETLSNDVPPVATSPVLPPVNAEGSVARVLPAMDSVVKVFCVHTDPNFSLPWQRKRQYSSSSSGFVIQGRRVLTSAHSVEHYTQIKLKKRGSDTKYVATVLAIGVECDIALLTVNDDEFWEGISPVAFGDLPALQDAVTVVGYPIGGDTISVTSGVVSRIEVLSYVHGSTELLDDAAAGKGPAFNLVLGSCSFMALHLLKAKYTGFPVLGIQWQKMENKDLRLSMGMRLDHNGIRIRRIAPTSPLFKVLKPSDIILSFDGLTLVKMEQLLNKLMLLACKPYVWDHPPFPRGELQLGEVAKTNIPFRHGERIGFSYLVSQKYTDDSAEIEVFRNSERLKFKVDLGTHTRLVPAHNDGKPPSYYIIAGFVFTPVSVPYLRSEYGKEYECEAPVKLLDKVLVADINIGYEDIVNTQVLAFNGQPVKNLKSLVSMVESCTDKYMKFDLEYQQIVVLRTRTAKAATLNILTRHCVPSAMSDDLKT</sequence>
<reference evidence="6" key="1">
    <citation type="submission" date="2020-06" db="EMBL/GenBank/DDBJ databases">
        <authorList>
            <person name="Li T."/>
            <person name="Hu X."/>
            <person name="Zhang T."/>
            <person name="Song X."/>
            <person name="Zhang H."/>
            <person name="Dai N."/>
            <person name="Sheng W."/>
            <person name="Hou X."/>
            <person name="Wei L."/>
        </authorList>
    </citation>
    <scope>NUCLEOTIDE SEQUENCE</scope>
    <source>
        <strain evidence="6">KEN8</strain>
        <tissue evidence="6">Leaf</tissue>
    </source>
</reference>
<evidence type="ECO:0000256" key="3">
    <source>
        <dbReference type="ARBA" id="ARBA00022825"/>
    </source>
</evidence>
<dbReference type="InterPro" id="IPR046449">
    <property type="entry name" value="DEGP_PDZ_sf"/>
</dbReference>
<dbReference type="Gene3D" id="2.30.42.10">
    <property type="match status" value="1"/>
</dbReference>
<dbReference type="Pfam" id="PF13365">
    <property type="entry name" value="Trypsin_2"/>
    <property type="match status" value="1"/>
</dbReference>
<evidence type="ECO:0000313" key="6">
    <source>
        <dbReference type="EMBL" id="KAL0357564.1"/>
    </source>
</evidence>
<evidence type="ECO:0000256" key="4">
    <source>
        <dbReference type="SAM" id="MobiDB-lite"/>
    </source>
</evidence>